<organism evidence="1 2">
    <name type="scientific">Paraflavisolibacter caeni</name>
    <dbReference type="NCBI Taxonomy" id="2982496"/>
    <lineage>
        <taxon>Bacteria</taxon>
        <taxon>Pseudomonadati</taxon>
        <taxon>Bacteroidota</taxon>
        <taxon>Chitinophagia</taxon>
        <taxon>Chitinophagales</taxon>
        <taxon>Chitinophagaceae</taxon>
        <taxon>Paraflavisolibacter</taxon>
    </lineage>
</organism>
<keyword evidence="1" id="KW-0645">Protease</keyword>
<proteinExistence type="predicted"/>
<dbReference type="Proteomes" id="UP001155483">
    <property type="component" value="Unassembled WGS sequence"/>
</dbReference>
<dbReference type="GO" id="GO:0004180">
    <property type="term" value="F:carboxypeptidase activity"/>
    <property type="evidence" value="ECO:0007669"/>
    <property type="project" value="UniProtKB-KW"/>
</dbReference>
<dbReference type="AlphaFoldDB" id="A0A9X3BJD4"/>
<reference evidence="1" key="2">
    <citation type="submission" date="2023-04" db="EMBL/GenBank/DDBJ databases">
        <title>Paracnuella aquatica gen. nov., sp. nov., a member of the family Chitinophagaceae isolated from a hot spring.</title>
        <authorList>
            <person name="Wang C."/>
        </authorList>
    </citation>
    <scope>NUCLEOTIDE SEQUENCE</scope>
    <source>
        <strain evidence="1">LB-8</strain>
    </source>
</reference>
<evidence type="ECO:0000313" key="1">
    <source>
        <dbReference type="EMBL" id="MCU7552682.1"/>
    </source>
</evidence>
<name>A0A9X3BJD4_9BACT</name>
<accession>A0A9X3BJD4</accession>
<keyword evidence="1" id="KW-0121">Carboxypeptidase</keyword>
<comment type="caution">
    <text evidence="1">The sequence shown here is derived from an EMBL/GenBank/DDBJ whole genome shotgun (WGS) entry which is preliminary data.</text>
</comment>
<protein>
    <submittedName>
        <fullName evidence="1">Carboxypeptidase-like regulatory domain-containing protein</fullName>
    </submittedName>
</protein>
<keyword evidence="1" id="KW-0378">Hydrolase</keyword>
<dbReference type="RefSeq" id="WP_279300120.1">
    <property type="nucleotide sequence ID" value="NZ_JAOTIF010000041.1"/>
</dbReference>
<sequence length="100" mass="11292">MILKCVIGMLLLPVMLLQPDTVKNSYTLNGIVVDKVSGKPLPDIYLYTVKGEEEAITNQRGEFKLITWKKLPVVLHVRNVGKEYIQVKVTDPSEKIVVKL</sequence>
<dbReference type="InterPro" id="IPR008969">
    <property type="entry name" value="CarboxyPept-like_regulatory"/>
</dbReference>
<keyword evidence="2" id="KW-1185">Reference proteome</keyword>
<dbReference type="SUPFAM" id="SSF49464">
    <property type="entry name" value="Carboxypeptidase regulatory domain-like"/>
    <property type="match status" value="1"/>
</dbReference>
<reference evidence="1" key="1">
    <citation type="submission" date="2022-09" db="EMBL/GenBank/DDBJ databases">
        <authorList>
            <person name="Yuan C."/>
            <person name="Ke Z."/>
        </authorList>
    </citation>
    <scope>NUCLEOTIDE SEQUENCE</scope>
    <source>
        <strain evidence="1">LB-8</strain>
    </source>
</reference>
<dbReference type="EMBL" id="JAOTIF010000041">
    <property type="protein sequence ID" value="MCU7552682.1"/>
    <property type="molecule type" value="Genomic_DNA"/>
</dbReference>
<gene>
    <name evidence="1" type="ORF">OCK74_26415</name>
</gene>
<evidence type="ECO:0000313" key="2">
    <source>
        <dbReference type="Proteomes" id="UP001155483"/>
    </source>
</evidence>